<keyword evidence="2" id="KW-0040">ANK repeat</keyword>
<evidence type="ECO:0000256" key="1">
    <source>
        <dbReference type="ARBA" id="ARBA00022737"/>
    </source>
</evidence>
<dbReference type="OrthoDB" id="194358at2759"/>
<keyword evidence="1" id="KW-0677">Repeat</keyword>
<feature type="domain" description="Nephrocystin 3-like N-terminal" evidence="5">
    <location>
        <begin position="359"/>
        <end position="536"/>
    </location>
</feature>
<feature type="repeat" description="ANK" evidence="2">
    <location>
        <begin position="970"/>
        <end position="1003"/>
    </location>
</feature>
<dbReference type="PROSITE" id="PS50088">
    <property type="entry name" value="ANK_REPEAT"/>
    <property type="match status" value="3"/>
</dbReference>
<dbReference type="Pfam" id="PF24883">
    <property type="entry name" value="NPHP3_N"/>
    <property type="match status" value="1"/>
</dbReference>
<feature type="region of interest" description="Disordered" evidence="3">
    <location>
        <begin position="1"/>
        <end position="23"/>
    </location>
</feature>
<dbReference type="PANTHER" id="PTHR46082:SF11">
    <property type="entry name" value="AAA+ ATPASE DOMAIN-CONTAINING PROTEIN-RELATED"/>
    <property type="match status" value="1"/>
</dbReference>
<dbReference type="SUPFAM" id="SSF48403">
    <property type="entry name" value="Ankyrin repeat"/>
    <property type="match status" value="1"/>
</dbReference>
<dbReference type="GO" id="GO:0003824">
    <property type="term" value="F:catalytic activity"/>
    <property type="evidence" value="ECO:0007669"/>
    <property type="project" value="InterPro"/>
</dbReference>
<dbReference type="SUPFAM" id="SSF52540">
    <property type="entry name" value="P-loop containing nucleoside triphosphate hydrolases"/>
    <property type="match status" value="1"/>
</dbReference>
<protein>
    <recommendedName>
        <fullName evidence="8">Nucleoside phosphorylase domain-containing protein</fullName>
    </recommendedName>
</protein>
<dbReference type="Gene3D" id="1.25.40.20">
    <property type="entry name" value="Ankyrin repeat-containing domain"/>
    <property type="match status" value="2"/>
</dbReference>
<dbReference type="GO" id="GO:0009116">
    <property type="term" value="P:nucleoside metabolic process"/>
    <property type="evidence" value="ECO:0007669"/>
    <property type="project" value="InterPro"/>
</dbReference>
<accession>A0A9N9UDZ5</accession>
<evidence type="ECO:0008006" key="8">
    <source>
        <dbReference type="Google" id="ProtNLM"/>
    </source>
</evidence>
<feature type="repeat" description="ANK" evidence="2">
    <location>
        <begin position="1037"/>
        <end position="1069"/>
    </location>
</feature>
<dbReference type="Gene3D" id="3.40.50.300">
    <property type="entry name" value="P-loop containing nucleotide triphosphate hydrolases"/>
    <property type="match status" value="1"/>
</dbReference>
<dbReference type="InterPro" id="IPR036770">
    <property type="entry name" value="Ankyrin_rpt-contain_sf"/>
</dbReference>
<feature type="domain" description="Nucleoside phosphorylase" evidence="4">
    <location>
        <begin position="34"/>
        <end position="304"/>
    </location>
</feature>
<evidence type="ECO:0000256" key="3">
    <source>
        <dbReference type="SAM" id="MobiDB-lite"/>
    </source>
</evidence>
<dbReference type="InterPro" id="IPR056884">
    <property type="entry name" value="NPHP3-like_N"/>
</dbReference>
<dbReference type="SMART" id="SM00248">
    <property type="entry name" value="ANK"/>
    <property type="match status" value="6"/>
</dbReference>
<sequence length="1093" mass="121988">MSAFETPSSNPSKRQRTNTSSRQKSLSYDDYTVGWICALSVELAAAEAMLDHVHYPLPNKQDDTNAYTFGSIGSHNVVVACLPAGYYGTNNAANVATNMQRSFRHINKGLLVGVGGGVPDSTDMRLGDVVVSFEVVPYDLGKAMPDGRFFRTSIPRRPAQSLLTAIAKLRASHDRAPSRLPDIMAEMHHRHPHMTRYRRPNLEDKLFATLYNHVQPLHGCENCDSSQILPRRPRETELPEIHYGRIGSGNQIVRDGLTRSQRSKELDVLCFETEAAGVMDIIPCLVVRGICDYSDSHKNKQWQHYSAAVAAAYSKELLLMTQDTDPKNILLVEDSSISKALSFGYIDNRRRAVKPAYAETCEWFLNDPRYLAWQDPASFDDHHGFLWIIGKPGAGKSTLLKFLHLHTKDKWRESADAAVTSFFFNATGEELEKSTTGMYRSLLLQALESLPSLQHILKRFTAFPHTQNSSLLDIEILETLFRSLAQALGDKTLFCFIDALDECDQEQVLKMIESFEALGDLASRNKTKLYVCFSSRPYPYIEVERGLRLQLDAQDGHASDLESYVRSKLRAGRGKMAEEIIQDVLSRASGVFMWVVLTVEILNQEIRDGRIFALKRRLHELPSDLSHVFRQILTQDERNINDMLLCIQWILFSRRPLTTKEFYTAVSFGLNPKPETVVPWDPGQITGDVMARLVSSSSKGLAEITKSQSPTVQFIHESVRDFLIKENGIGEIWPDLREDFESKSHDQLKEYCEAYLKVDISDFLPFTDGLSTMELAFSFPMLEYSTSFILEHAESASRSIPQGAFLADFSSSEKWPLWINLHNVFDMYETFPYSSYADLEYVLCERGHTELFRTIFRPDFRRLASGGRYSTSLIASSASGNLEIMKTLLAASLDGLNHQDQEGSTALAVAAKTGQVLMTKALLGASGVATDIKDKHGKTPLLCAAELGHKGCLRLLLGMNGIGPDSKDNLGQTPLSWAARNGHEECVMLLLAAKGVDPDSQDNNGRTPLSWSVANGQVKCTRRLLIAGASPDLKDNSGWTPLAWAVAIEELACVNQLLEAGANPESTDDDGWTPLLWAVANGYAYIFEDAQSE</sequence>
<dbReference type="InterPro" id="IPR035994">
    <property type="entry name" value="Nucleoside_phosphorylase_sf"/>
</dbReference>
<dbReference type="InterPro" id="IPR027417">
    <property type="entry name" value="P-loop_NTPase"/>
</dbReference>
<proteinExistence type="predicted"/>
<reference evidence="7" key="1">
    <citation type="submission" date="2019-06" db="EMBL/GenBank/DDBJ databases">
        <authorList>
            <person name="Broberg M."/>
        </authorList>
    </citation>
    <scope>NUCLEOTIDE SEQUENCE [LARGE SCALE GENOMIC DNA]</scope>
</reference>
<dbReference type="SUPFAM" id="SSF53167">
    <property type="entry name" value="Purine and uridine phosphorylases"/>
    <property type="match status" value="1"/>
</dbReference>
<gene>
    <name evidence="6" type="ORF">CBYS24578_00016569</name>
</gene>
<dbReference type="Gene3D" id="3.40.50.1580">
    <property type="entry name" value="Nucleoside phosphorylase domain"/>
    <property type="match status" value="1"/>
</dbReference>
<organism evidence="6 7">
    <name type="scientific">Clonostachys byssicola</name>
    <dbReference type="NCBI Taxonomy" id="160290"/>
    <lineage>
        <taxon>Eukaryota</taxon>
        <taxon>Fungi</taxon>
        <taxon>Dikarya</taxon>
        <taxon>Ascomycota</taxon>
        <taxon>Pezizomycotina</taxon>
        <taxon>Sordariomycetes</taxon>
        <taxon>Hypocreomycetidae</taxon>
        <taxon>Hypocreales</taxon>
        <taxon>Bionectriaceae</taxon>
        <taxon>Clonostachys</taxon>
    </lineage>
</organism>
<dbReference type="EMBL" id="CABFNO020001448">
    <property type="protein sequence ID" value="CAG9988343.1"/>
    <property type="molecule type" value="Genomic_DNA"/>
</dbReference>
<dbReference type="AlphaFoldDB" id="A0A9N9UDZ5"/>
<dbReference type="PANTHER" id="PTHR46082">
    <property type="entry name" value="ATP/GTP-BINDING PROTEIN-RELATED"/>
    <property type="match status" value="1"/>
</dbReference>
<dbReference type="Pfam" id="PF12796">
    <property type="entry name" value="Ank_2"/>
    <property type="match status" value="1"/>
</dbReference>
<evidence type="ECO:0000256" key="2">
    <source>
        <dbReference type="PROSITE-ProRule" id="PRU00023"/>
    </source>
</evidence>
<dbReference type="PROSITE" id="PS50297">
    <property type="entry name" value="ANK_REP_REGION"/>
    <property type="match status" value="3"/>
</dbReference>
<dbReference type="InterPro" id="IPR053137">
    <property type="entry name" value="NLR-like"/>
</dbReference>
<evidence type="ECO:0000259" key="4">
    <source>
        <dbReference type="Pfam" id="PF01048"/>
    </source>
</evidence>
<name>A0A9N9UDZ5_9HYPO</name>
<dbReference type="InterPro" id="IPR002110">
    <property type="entry name" value="Ankyrin_rpt"/>
</dbReference>
<comment type="caution">
    <text evidence="6">The sequence shown here is derived from an EMBL/GenBank/DDBJ whole genome shotgun (WGS) entry which is preliminary data.</text>
</comment>
<dbReference type="InterPro" id="IPR000845">
    <property type="entry name" value="Nucleoside_phosphorylase_d"/>
</dbReference>
<dbReference type="Pfam" id="PF00023">
    <property type="entry name" value="Ank"/>
    <property type="match status" value="1"/>
</dbReference>
<dbReference type="Pfam" id="PF01048">
    <property type="entry name" value="PNP_UDP_1"/>
    <property type="match status" value="1"/>
</dbReference>
<evidence type="ECO:0000313" key="7">
    <source>
        <dbReference type="Proteomes" id="UP000754883"/>
    </source>
</evidence>
<reference evidence="6 7" key="2">
    <citation type="submission" date="2021-10" db="EMBL/GenBank/DDBJ databases">
        <authorList>
            <person name="Piombo E."/>
        </authorList>
    </citation>
    <scope>NUCLEOTIDE SEQUENCE [LARGE SCALE GENOMIC DNA]</scope>
</reference>
<feature type="repeat" description="ANK" evidence="2">
    <location>
        <begin position="1004"/>
        <end position="1036"/>
    </location>
</feature>
<evidence type="ECO:0000259" key="5">
    <source>
        <dbReference type="Pfam" id="PF24883"/>
    </source>
</evidence>
<keyword evidence="7" id="KW-1185">Reference proteome</keyword>
<dbReference type="Proteomes" id="UP000754883">
    <property type="component" value="Unassembled WGS sequence"/>
</dbReference>
<evidence type="ECO:0000313" key="6">
    <source>
        <dbReference type="EMBL" id="CAG9988343.1"/>
    </source>
</evidence>